<comment type="caution">
    <text evidence="2">The sequence shown here is derived from an EMBL/GenBank/DDBJ whole genome shotgun (WGS) entry which is preliminary data.</text>
</comment>
<accession>A0ABW2BAI3</accession>
<organism evidence="2 3">
    <name type="scientific">Sulfitobacter porphyrae</name>
    <dbReference type="NCBI Taxonomy" id="1246864"/>
    <lineage>
        <taxon>Bacteria</taxon>
        <taxon>Pseudomonadati</taxon>
        <taxon>Pseudomonadota</taxon>
        <taxon>Alphaproteobacteria</taxon>
        <taxon>Rhodobacterales</taxon>
        <taxon>Roseobacteraceae</taxon>
        <taxon>Sulfitobacter</taxon>
    </lineage>
</organism>
<sequence>MLFDLQADPNELYDLGGRAEHAETIAEMYIKLNTWARRPSARTTLSSGTFINMRNAPRSLGVLIGIADARQAPAIPPRNTLAAKLPTKEGCSPASGKPSGTAVAVT</sequence>
<keyword evidence="3" id="KW-1185">Reference proteome</keyword>
<evidence type="ECO:0000313" key="3">
    <source>
        <dbReference type="Proteomes" id="UP001596353"/>
    </source>
</evidence>
<dbReference type="SUPFAM" id="SSF53649">
    <property type="entry name" value="Alkaline phosphatase-like"/>
    <property type="match status" value="1"/>
</dbReference>
<protein>
    <recommendedName>
        <fullName evidence="4">N-sulphoglucosamine sulphohydrolase C-terminal domain-containing protein</fullName>
    </recommendedName>
</protein>
<proteinExistence type="predicted"/>
<dbReference type="EMBL" id="JBHSWG010000004">
    <property type="protein sequence ID" value="MFC6762504.1"/>
    <property type="molecule type" value="Genomic_DNA"/>
</dbReference>
<evidence type="ECO:0000313" key="2">
    <source>
        <dbReference type="EMBL" id="MFC6762504.1"/>
    </source>
</evidence>
<name>A0ABW2BAI3_9RHOB</name>
<reference evidence="3" key="1">
    <citation type="journal article" date="2019" name="Int. J. Syst. Evol. Microbiol.">
        <title>The Global Catalogue of Microorganisms (GCM) 10K type strain sequencing project: providing services to taxonomists for standard genome sequencing and annotation.</title>
        <authorList>
            <consortium name="The Broad Institute Genomics Platform"/>
            <consortium name="The Broad Institute Genome Sequencing Center for Infectious Disease"/>
            <person name="Wu L."/>
            <person name="Ma J."/>
        </authorList>
    </citation>
    <scope>NUCLEOTIDE SEQUENCE [LARGE SCALE GENOMIC DNA]</scope>
    <source>
        <strain evidence="3">CCUG 66188</strain>
    </source>
</reference>
<dbReference type="Proteomes" id="UP001596353">
    <property type="component" value="Unassembled WGS sequence"/>
</dbReference>
<evidence type="ECO:0008006" key="4">
    <source>
        <dbReference type="Google" id="ProtNLM"/>
    </source>
</evidence>
<dbReference type="InterPro" id="IPR017850">
    <property type="entry name" value="Alkaline_phosphatase_core_sf"/>
</dbReference>
<feature type="region of interest" description="Disordered" evidence="1">
    <location>
        <begin position="84"/>
        <end position="106"/>
    </location>
</feature>
<dbReference type="Gene3D" id="3.40.720.10">
    <property type="entry name" value="Alkaline Phosphatase, subunit A"/>
    <property type="match status" value="1"/>
</dbReference>
<gene>
    <name evidence="2" type="ORF">ACFQFQ_27900</name>
</gene>
<evidence type="ECO:0000256" key="1">
    <source>
        <dbReference type="SAM" id="MobiDB-lite"/>
    </source>
</evidence>